<dbReference type="AlphaFoldDB" id="A0A2B4R511"/>
<evidence type="ECO:0008006" key="3">
    <source>
        <dbReference type="Google" id="ProtNLM"/>
    </source>
</evidence>
<dbReference type="Proteomes" id="UP000225706">
    <property type="component" value="Unassembled WGS sequence"/>
</dbReference>
<dbReference type="SUPFAM" id="SSF49899">
    <property type="entry name" value="Concanavalin A-like lectins/glucanases"/>
    <property type="match status" value="1"/>
</dbReference>
<protein>
    <recommendedName>
        <fullName evidence="3">LamG-like jellyroll fold domain-containing protein</fullName>
    </recommendedName>
</protein>
<reference evidence="2" key="1">
    <citation type="journal article" date="2017" name="bioRxiv">
        <title>Comparative analysis of the genomes of Stylophora pistillata and Acropora digitifera provides evidence for extensive differences between species of corals.</title>
        <authorList>
            <person name="Voolstra C.R."/>
            <person name="Li Y."/>
            <person name="Liew Y.J."/>
            <person name="Baumgarten S."/>
            <person name="Zoccola D."/>
            <person name="Flot J.-F."/>
            <person name="Tambutte S."/>
            <person name="Allemand D."/>
            <person name="Aranda M."/>
        </authorList>
    </citation>
    <scope>NUCLEOTIDE SEQUENCE [LARGE SCALE GENOMIC DNA]</scope>
</reference>
<organism evidence="1 2">
    <name type="scientific">Stylophora pistillata</name>
    <name type="common">Smooth cauliflower coral</name>
    <dbReference type="NCBI Taxonomy" id="50429"/>
    <lineage>
        <taxon>Eukaryota</taxon>
        <taxon>Metazoa</taxon>
        <taxon>Cnidaria</taxon>
        <taxon>Anthozoa</taxon>
        <taxon>Hexacorallia</taxon>
        <taxon>Scleractinia</taxon>
        <taxon>Astrocoeniina</taxon>
        <taxon>Pocilloporidae</taxon>
        <taxon>Stylophora</taxon>
    </lineage>
</organism>
<dbReference type="EMBL" id="LSMT01001216">
    <property type="protein sequence ID" value="PFX12721.1"/>
    <property type="molecule type" value="Genomic_DNA"/>
</dbReference>
<gene>
    <name evidence="1" type="ORF">AWC38_SpisGene23273</name>
</gene>
<proteinExistence type="predicted"/>
<keyword evidence="2" id="KW-1185">Reference proteome</keyword>
<evidence type="ECO:0000313" key="2">
    <source>
        <dbReference type="Proteomes" id="UP000225706"/>
    </source>
</evidence>
<dbReference type="Pfam" id="PF13385">
    <property type="entry name" value="Laminin_G_3"/>
    <property type="match status" value="1"/>
</dbReference>
<sequence length="166" mass="19252">MQRQPSFTVTGWIKILDVTYPLTTFAVKKGNNCYYTPGRQGWVAGWETGHHYRANGLDVCMRDKNNRMVRSTISFDNGFQQLGHWVHYAVVFDRHQHKKAFVYINGQKQSNSLDISTVTGSIDNNSDLSFGRLYGWKTKGTLDEYRLYNKALDDFDVTEIYKDHLL</sequence>
<dbReference type="Gene3D" id="2.60.120.200">
    <property type="match status" value="1"/>
</dbReference>
<comment type="caution">
    <text evidence="1">The sequence shown here is derived from an EMBL/GenBank/DDBJ whole genome shotgun (WGS) entry which is preliminary data.</text>
</comment>
<dbReference type="InterPro" id="IPR013320">
    <property type="entry name" value="ConA-like_dom_sf"/>
</dbReference>
<accession>A0A2B4R511</accession>
<name>A0A2B4R511_STYPI</name>
<evidence type="ECO:0000313" key="1">
    <source>
        <dbReference type="EMBL" id="PFX12721.1"/>
    </source>
</evidence>